<feature type="transmembrane region" description="Helical" evidence="7">
    <location>
        <begin position="147"/>
        <end position="174"/>
    </location>
</feature>
<keyword evidence="3" id="KW-0547">Nucleotide-binding</keyword>
<dbReference type="GO" id="GO:0140359">
    <property type="term" value="F:ABC-type transporter activity"/>
    <property type="evidence" value="ECO:0007669"/>
    <property type="project" value="InterPro"/>
</dbReference>
<protein>
    <submittedName>
        <fullName evidence="10">ABC-type multidrug transport system fused ATPase/permease subunit</fullName>
    </submittedName>
</protein>
<dbReference type="SUPFAM" id="SSF52540">
    <property type="entry name" value="P-loop containing nucleoside triphosphate hydrolases"/>
    <property type="match status" value="1"/>
</dbReference>
<gene>
    <name evidence="10" type="ORF">CLV83_1380</name>
</gene>
<keyword evidence="2 7" id="KW-0812">Transmembrane</keyword>
<evidence type="ECO:0000256" key="7">
    <source>
        <dbReference type="SAM" id="Phobius"/>
    </source>
</evidence>
<accession>A0A4R1GQJ6</accession>
<dbReference type="Pfam" id="PF00664">
    <property type="entry name" value="ABC_membrane"/>
    <property type="match status" value="1"/>
</dbReference>
<evidence type="ECO:0000313" key="10">
    <source>
        <dbReference type="EMBL" id="TCK09275.1"/>
    </source>
</evidence>
<dbReference type="PANTHER" id="PTHR24221:SF590">
    <property type="entry name" value="COMPONENT LINKED WITH THE ASSEMBLY OF CYTOCHROME' TRANSPORT TRANSMEMBRANE ATP-BINDING PROTEIN ABC TRANSPORTER CYDD-RELATED"/>
    <property type="match status" value="1"/>
</dbReference>
<feature type="transmembrane region" description="Helical" evidence="7">
    <location>
        <begin position="21"/>
        <end position="45"/>
    </location>
</feature>
<name>A0A4R1GQJ6_9GAMM</name>
<dbReference type="GO" id="GO:0005886">
    <property type="term" value="C:plasma membrane"/>
    <property type="evidence" value="ECO:0007669"/>
    <property type="project" value="UniProtKB-SubCell"/>
</dbReference>
<dbReference type="InterPro" id="IPR017871">
    <property type="entry name" value="ABC_transporter-like_CS"/>
</dbReference>
<dbReference type="InterPro" id="IPR036640">
    <property type="entry name" value="ABC1_TM_sf"/>
</dbReference>
<keyword evidence="11" id="KW-1185">Reference proteome</keyword>
<dbReference type="Proteomes" id="UP000294546">
    <property type="component" value="Unassembled WGS sequence"/>
</dbReference>
<feature type="transmembrane region" description="Helical" evidence="7">
    <location>
        <begin position="239"/>
        <end position="262"/>
    </location>
</feature>
<evidence type="ECO:0000256" key="2">
    <source>
        <dbReference type="ARBA" id="ARBA00022692"/>
    </source>
</evidence>
<feature type="domain" description="ABC transmembrane type-1" evidence="9">
    <location>
        <begin position="27"/>
        <end position="277"/>
    </location>
</feature>
<dbReference type="InterPro" id="IPR039421">
    <property type="entry name" value="Type_1_exporter"/>
</dbReference>
<dbReference type="AlphaFoldDB" id="A0A4R1GQJ6"/>
<dbReference type="Gene3D" id="1.20.1560.10">
    <property type="entry name" value="ABC transporter type 1, transmembrane domain"/>
    <property type="match status" value="1"/>
</dbReference>
<sequence length="534" mass="57387">MTDLKRVKTDYSRLVRILRPAMAQLCAGTVFAALAGLTKLAAFWALVQLIGEPVPPWVLYAAMLFLTSAACASASSWLSHNAEAQAAAMLRRQVATHLTRLPASTLAKWQDSKIRGFLADDVAALHHVVAHLPGEIATFFVVPLASIILLVSIAGVGSLAVLIPGLIAALYYLWLMPRVSAKFGEERNRVMSEVITHVDDYVRGIRVNRLYGAQVGALASYRQSVERFTSGIVEWVKKVATAGAFAVALLQAVATLPIAYFVTSEQGTLVTAAAMLFGLAIVTPVLKLGHGVDYVRAGRRAAQRLSDLFSEQLLPSGCARIIDRGVVLEAEKLTLKAGSRLIMDRESHRFLPGTLSVISGPSGAGKTTFLRALAGLESADSGEVRIAGVNIATLDENVRSATIKFLPQACSVLDTSVRENLRLGSADLIDEMLEDALRLAHLDTDLDRSASQLSGGEKQRLGLARSFLADAPLLVLDEPTSALDRSMTLQVVNTIKQQAHTTRKTIILVSHDPEVIALADQHLEVVPEAEGLSQ</sequence>
<dbReference type="InterPro" id="IPR011527">
    <property type="entry name" value="ABC1_TM_dom"/>
</dbReference>
<dbReference type="PROSITE" id="PS00211">
    <property type="entry name" value="ABC_TRANSPORTER_1"/>
    <property type="match status" value="1"/>
</dbReference>
<dbReference type="PROSITE" id="PS50929">
    <property type="entry name" value="ABC_TM1F"/>
    <property type="match status" value="1"/>
</dbReference>
<evidence type="ECO:0000256" key="5">
    <source>
        <dbReference type="ARBA" id="ARBA00022989"/>
    </source>
</evidence>
<dbReference type="InterPro" id="IPR003593">
    <property type="entry name" value="AAA+_ATPase"/>
</dbReference>
<organism evidence="10 11">
    <name type="scientific">Marinobacterium mangrovicola</name>
    <dbReference type="NCBI Taxonomy" id="1476959"/>
    <lineage>
        <taxon>Bacteria</taxon>
        <taxon>Pseudomonadati</taxon>
        <taxon>Pseudomonadota</taxon>
        <taxon>Gammaproteobacteria</taxon>
        <taxon>Oceanospirillales</taxon>
        <taxon>Oceanospirillaceae</taxon>
        <taxon>Marinobacterium</taxon>
    </lineage>
</organism>
<dbReference type="SUPFAM" id="SSF90123">
    <property type="entry name" value="ABC transporter transmembrane region"/>
    <property type="match status" value="1"/>
</dbReference>
<reference evidence="10 11" key="1">
    <citation type="submission" date="2019-03" db="EMBL/GenBank/DDBJ databases">
        <title>Genomic Encyclopedia of Archaeal and Bacterial Type Strains, Phase II (KMG-II): from individual species to whole genera.</title>
        <authorList>
            <person name="Goeker M."/>
        </authorList>
    </citation>
    <scope>NUCLEOTIDE SEQUENCE [LARGE SCALE GENOMIC DNA]</scope>
    <source>
        <strain evidence="10 11">DSM 27697</strain>
    </source>
</reference>
<dbReference type="GO" id="GO:0005524">
    <property type="term" value="F:ATP binding"/>
    <property type="evidence" value="ECO:0007669"/>
    <property type="project" value="UniProtKB-KW"/>
</dbReference>
<keyword evidence="5 7" id="KW-1133">Transmembrane helix</keyword>
<dbReference type="GO" id="GO:0016887">
    <property type="term" value="F:ATP hydrolysis activity"/>
    <property type="evidence" value="ECO:0007669"/>
    <property type="project" value="InterPro"/>
</dbReference>
<evidence type="ECO:0000256" key="3">
    <source>
        <dbReference type="ARBA" id="ARBA00022741"/>
    </source>
</evidence>
<dbReference type="InterPro" id="IPR027417">
    <property type="entry name" value="P-loop_NTPase"/>
</dbReference>
<dbReference type="PROSITE" id="PS50893">
    <property type="entry name" value="ABC_TRANSPORTER_2"/>
    <property type="match status" value="1"/>
</dbReference>
<keyword evidence="6 7" id="KW-0472">Membrane</keyword>
<feature type="transmembrane region" description="Helical" evidence="7">
    <location>
        <begin position="268"/>
        <end position="286"/>
    </location>
</feature>
<dbReference type="RefSeq" id="WP_132289319.1">
    <property type="nucleotide sequence ID" value="NZ_SMFU01000007.1"/>
</dbReference>
<feature type="transmembrane region" description="Helical" evidence="7">
    <location>
        <begin position="57"/>
        <end position="79"/>
    </location>
</feature>
<comment type="subcellular location">
    <subcellularLocation>
        <location evidence="1">Cell membrane</location>
        <topology evidence="1">Multi-pass membrane protein</topology>
    </subcellularLocation>
</comment>
<dbReference type="InterPro" id="IPR003439">
    <property type="entry name" value="ABC_transporter-like_ATP-bd"/>
</dbReference>
<feature type="domain" description="ABC transporter" evidence="8">
    <location>
        <begin position="328"/>
        <end position="534"/>
    </location>
</feature>
<feature type="transmembrane region" description="Helical" evidence="7">
    <location>
        <begin position="122"/>
        <end position="141"/>
    </location>
</feature>
<evidence type="ECO:0000256" key="6">
    <source>
        <dbReference type="ARBA" id="ARBA00023136"/>
    </source>
</evidence>
<evidence type="ECO:0000256" key="1">
    <source>
        <dbReference type="ARBA" id="ARBA00004651"/>
    </source>
</evidence>
<comment type="caution">
    <text evidence="10">The sequence shown here is derived from an EMBL/GenBank/DDBJ whole genome shotgun (WGS) entry which is preliminary data.</text>
</comment>
<dbReference type="SMART" id="SM00382">
    <property type="entry name" value="AAA"/>
    <property type="match status" value="1"/>
</dbReference>
<evidence type="ECO:0000313" key="11">
    <source>
        <dbReference type="Proteomes" id="UP000294546"/>
    </source>
</evidence>
<proteinExistence type="predicted"/>
<dbReference type="PANTHER" id="PTHR24221">
    <property type="entry name" value="ATP-BINDING CASSETTE SUB-FAMILY B"/>
    <property type="match status" value="1"/>
</dbReference>
<evidence type="ECO:0000259" key="9">
    <source>
        <dbReference type="PROSITE" id="PS50929"/>
    </source>
</evidence>
<evidence type="ECO:0000259" key="8">
    <source>
        <dbReference type="PROSITE" id="PS50893"/>
    </source>
</evidence>
<evidence type="ECO:0000256" key="4">
    <source>
        <dbReference type="ARBA" id="ARBA00022840"/>
    </source>
</evidence>
<dbReference type="EMBL" id="SMFU01000007">
    <property type="protein sequence ID" value="TCK09275.1"/>
    <property type="molecule type" value="Genomic_DNA"/>
</dbReference>
<dbReference type="OrthoDB" id="8773773at2"/>
<keyword evidence="4" id="KW-0067">ATP-binding</keyword>
<dbReference type="Pfam" id="PF00005">
    <property type="entry name" value="ABC_tran"/>
    <property type="match status" value="1"/>
</dbReference>
<dbReference type="Gene3D" id="3.40.50.300">
    <property type="entry name" value="P-loop containing nucleotide triphosphate hydrolases"/>
    <property type="match status" value="1"/>
</dbReference>